<gene>
    <name evidence="7" type="ORF">CASFOL_006279</name>
</gene>
<dbReference type="PANTHER" id="PTHR10509">
    <property type="entry name" value="O-METHYLTRANSFERASE-RELATED"/>
    <property type="match status" value="1"/>
</dbReference>
<keyword evidence="2" id="KW-0808">Transferase</keyword>
<keyword evidence="1" id="KW-0489">Methyltransferase</keyword>
<evidence type="ECO:0000313" key="8">
    <source>
        <dbReference type="Proteomes" id="UP001632038"/>
    </source>
</evidence>
<organism evidence="7 8">
    <name type="scientific">Castilleja foliolosa</name>
    <dbReference type="NCBI Taxonomy" id="1961234"/>
    <lineage>
        <taxon>Eukaryota</taxon>
        <taxon>Viridiplantae</taxon>
        <taxon>Streptophyta</taxon>
        <taxon>Embryophyta</taxon>
        <taxon>Tracheophyta</taxon>
        <taxon>Spermatophyta</taxon>
        <taxon>Magnoliopsida</taxon>
        <taxon>eudicotyledons</taxon>
        <taxon>Gunneridae</taxon>
        <taxon>Pentapetalae</taxon>
        <taxon>asterids</taxon>
        <taxon>lamiids</taxon>
        <taxon>Lamiales</taxon>
        <taxon>Orobanchaceae</taxon>
        <taxon>Pedicularideae</taxon>
        <taxon>Castillejinae</taxon>
        <taxon>Castilleja</taxon>
    </lineage>
</organism>
<comment type="similarity">
    <text evidence="6">Belongs to the class I-like SAM-binding methyltransferase superfamily. Cation-dependent O-methyltransferase family.</text>
</comment>
<dbReference type="EMBL" id="JAVIJP010000007">
    <property type="protein sequence ID" value="KAL3649876.1"/>
    <property type="molecule type" value="Genomic_DNA"/>
</dbReference>
<dbReference type="PROSITE" id="PS51682">
    <property type="entry name" value="SAM_OMT_I"/>
    <property type="match status" value="1"/>
</dbReference>
<protein>
    <recommendedName>
        <fullName evidence="9">Caffeoyl-CoA O-methyltransferase</fullName>
    </recommendedName>
</protein>
<sequence>MKEKYTGTILQSKALAMYLLETSVYPREHEQLKELRNASVEKYKQLSIMNVPADEGQFLSMILKLMNAKKTIEVGVFTGYSLLVTALSLPDDGKVIAIDTDKEAFETGLPYIEKAGVAHKVQFIDSNAMVAMKEFLDNGEEGTFDFAFVDADKDNYINYHEVLLKLVKIGGVIAYDNTLWFGSVALADKDLSQEWKDGEFGVNRIHLMELNIFLADDSRIELTHISIGDGLSLCRRLK</sequence>
<evidence type="ECO:0000256" key="1">
    <source>
        <dbReference type="ARBA" id="ARBA00022603"/>
    </source>
</evidence>
<keyword evidence="5" id="KW-0438">Lignin biosynthesis</keyword>
<dbReference type="PANTHER" id="PTHR10509:SF34">
    <property type="entry name" value="TAPETUM-SPECIFIC METHYLTRANSFERASE 1"/>
    <property type="match status" value="1"/>
</dbReference>
<dbReference type="InterPro" id="IPR029063">
    <property type="entry name" value="SAM-dependent_MTases_sf"/>
</dbReference>
<dbReference type="GO" id="GO:0009809">
    <property type="term" value="P:lignin biosynthetic process"/>
    <property type="evidence" value="ECO:0007669"/>
    <property type="project" value="UniProtKB-KW"/>
</dbReference>
<dbReference type="Proteomes" id="UP001632038">
    <property type="component" value="Unassembled WGS sequence"/>
</dbReference>
<keyword evidence="8" id="KW-1185">Reference proteome</keyword>
<evidence type="ECO:0000256" key="6">
    <source>
        <dbReference type="ARBA" id="ARBA00023453"/>
    </source>
</evidence>
<dbReference type="PROSITE" id="PS00018">
    <property type="entry name" value="EF_HAND_1"/>
    <property type="match status" value="1"/>
</dbReference>
<name>A0ABD3E6Z0_9LAMI</name>
<keyword evidence="3" id="KW-0949">S-adenosyl-L-methionine</keyword>
<dbReference type="GO" id="GO:0032259">
    <property type="term" value="P:methylation"/>
    <property type="evidence" value="ECO:0007669"/>
    <property type="project" value="UniProtKB-KW"/>
</dbReference>
<dbReference type="InterPro" id="IPR050362">
    <property type="entry name" value="Cation-dep_OMT"/>
</dbReference>
<dbReference type="AlphaFoldDB" id="A0ABD3E6Z0"/>
<evidence type="ECO:0008006" key="9">
    <source>
        <dbReference type="Google" id="ProtNLM"/>
    </source>
</evidence>
<proteinExistence type="inferred from homology"/>
<evidence type="ECO:0000256" key="3">
    <source>
        <dbReference type="ARBA" id="ARBA00022691"/>
    </source>
</evidence>
<reference evidence="8" key="1">
    <citation type="journal article" date="2024" name="IScience">
        <title>Strigolactones Initiate the Formation of Haustorium-like Structures in Castilleja.</title>
        <authorList>
            <person name="Buerger M."/>
            <person name="Peterson D."/>
            <person name="Chory J."/>
        </authorList>
    </citation>
    <scope>NUCLEOTIDE SEQUENCE [LARGE SCALE GENOMIC DNA]</scope>
</reference>
<dbReference type="SUPFAM" id="SSF53335">
    <property type="entry name" value="S-adenosyl-L-methionine-dependent methyltransferases"/>
    <property type="match status" value="1"/>
</dbReference>
<comment type="caution">
    <text evidence="7">The sequence shown here is derived from an EMBL/GenBank/DDBJ whole genome shotgun (WGS) entry which is preliminary data.</text>
</comment>
<keyword evidence="4" id="KW-0479">Metal-binding</keyword>
<dbReference type="Gene3D" id="3.40.50.150">
    <property type="entry name" value="Vaccinia Virus protein VP39"/>
    <property type="match status" value="1"/>
</dbReference>
<dbReference type="InterPro" id="IPR018247">
    <property type="entry name" value="EF_Hand_1_Ca_BS"/>
</dbReference>
<dbReference type="InterPro" id="IPR002935">
    <property type="entry name" value="SAM_O-MeTrfase"/>
</dbReference>
<dbReference type="Pfam" id="PF01596">
    <property type="entry name" value="Methyltransf_3"/>
    <property type="match status" value="1"/>
</dbReference>
<evidence type="ECO:0000256" key="2">
    <source>
        <dbReference type="ARBA" id="ARBA00022679"/>
    </source>
</evidence>
<evidence type="ECO:0000256" key="5">
    <source>
        <dbReference type="ARBA" id="ARBA00022733"/>
    </source>
</evidence>
<evidence type="ECO:0000256" key="4">
    <source>
        <dbReference type="ARBA" id="ARBA00022723"/>
    </source>
</evidence>
<dbReference type="GO" id="GO:0008168">
    <property type="term" value="F:methyltransferase activity"/>
    <property type="evidence" value="ECO:0007669"/>
    <property type="project" value="UniProtKB-KW"/>
</dbReference>
<dbReference type="GO" id="GO:0046872">
    <property type="term" value="F:metal ion binding"/>
    <property type="evidence" value="ECO:0007669"/>
    <property type="project" value="UniProtKB-KW"/>
</dbReference>
<evidence type="ECO:0000313" key="7">
    <source>
        <dbReference type="EMBL" id="KAL3649876.1"/>
    </source>
</evidence>
<accession>A0ABD3E6Z0</accession>